<dbReference type="EMBL" id="ATCN01000124">
    <property type="protein sequence ID" value="EPR79760.1"/>
    <property type="molecule type" value="Genomic_DNA"/>
</dbReference>
<dbReference type="AlphaFoldDB" id="S7WA08"/>
<accession>S7WA08</accession>
<proteinExistence type="predicted"/>
<evidence type="ECO:0000259" key="4">
    <source>
        <dbReference type="PROSITE" id="PS51718"/>
    </source>
</evidence>
<dbReference type="SUPFAM" id="SSF52540">
    <property type="entry name" value="P-loop containing nucleoside triphosphate hydrolases"/>
    <property type="match status" value="1"/>
</dbReference>
<dbReference type="Pfam" id="PF01031">
    <property type="entry name" value="Dynamin_M"/>
    <property type="match status" value="1"/>
</dbReference>
<dbReference type="PROSITE" id="PS51718">
    <property type="entry name" value="G_DYNAMIN_2"/>
    <property type="match status" value="1"/>
</dbReference>
<dbReference type="GO" id="GO:0000266">
    <property type="term" value="P:mitochondrial fission"/>
    <property type="evidence" value="ECO:0007669"/>
    <property type="project" value="TreeGrafter"/>
</dbReference>
<dbReference type="InterPro" id="IPR000375">
    <property type="entry name" value="Dynamin_stalk"/>
</dbReference>
<comment type="caution">
    <text evidence="5">The sequence shown here is derived from an EMBL/GenBank/DDBJ whole genome shotgun (WGS) entry which is preliminary data.</text>
</comment>
<dbReference type="GO" id="GO:0005525">
    <property type="term" value="F:GTP binding"/>
    <property type="evidence" value="ECO:0007669"/>
    <property type="project" value="InterPro"/>
</dbReference>
<keyword evidence="1" id="KW-0547">Nucleotide-binding</keyword>
<name>S7WA08_SPRLO</name>
<keyword evidence="2" id="KW-0342">GTP-binding</keyword>
<feature type="domain" description="Dynamin-type G" evidence="4">
    <location>
        <begin position="28"/>
        <end position="337"/>
    </location>
</feature>
<dbReference type="GO" id="GO:0048312">
    <property type="term" value="P:intracellular distribution of mitochondria"/>
    <property type="evidence" value="ECO:0007669"/>
    <property type="project" value="TreeGrafter"/>
</dbReference>
<dbReference type="PANTHER" id="PTHR11566">
    <property type="entry name" value="DYNAMIN"/>
    <property type="match status" value="1"/>
</dbReference>
<dbReference type="InterPro" id="IPR022812">
    <property type="entry name" value="Dynamin"/>
</dbReference>
<dbReference type="HOGENOM" id="CLU_462446_0_0_1"/>
<evidence type="ECO:0000313" key="5">
    <source>
        <dbReference type="EMBL" id="EPR79760.1"/>
    </source>
</evidence>
<dbReference type="CDD" id="cd08771">
    <property type="entry name" value="DLP_1"/>
    <property type="match status" value="1"/>
</dbReference>
<gene>
    <name evidence="5" type="ORF">SLOPH_331</name>
</gene>
<evidence type="ECO:0000256" key="2">
    <source>
        <dbReference type="ARBA" id="ARBA00023134"/>
    </source>
</evidence>
<evidence type="ECO:0000313" key="6">
    <source>
        <dbReference type="Proteomes" id="UP000014978"/>
    </source>
</evidence>
<dbReference type="GO" id="GO:0005874">
    <property type="term" value="C:microtubule"/>
    <property type="evidence" value="ECO:0007669"/>
    <property type="project" value="TreeGrafter"/>
</dbReference>
<dbReference type="PANTHER" id="PTHR11566:SF21">
    <property type="entry name" value="DYNAMIN RELATED PROTEIN 1, ISOFORM A"/>
    <property type="match status" value="1"/>
</dbReference>
<dbReference type="GO" id="GO:0006897">
    <property type="term" value="P:endocytosis"/>
    <property type="evidence" value="ECO:0007669"/>
    <property type="project" value="TreeGrafter"/>
</dbReference>
<evidence type="ECO:0000256" key="3">
    <source>
        <dbReference type="SAM" id="Coils"/>
    </source>
</evidence>
<reference evidence="6" key="1">
    <citation type="journal article" date="2013" name="PLoS Genet.">
        <title>The genome of Spraguea lophii and the basis of host-microsporidian interactions.</title>
        <authorList>
            <person name="Campbell S.E."/>
            <person name="Williams T.A."/>
            <person name="Yousuf A."/>
            <person name="Soanes D.M."/>
            <person name="Paszkiewicz K.H."/>
            <person name="Williams B.A.P."/>
        </authorList>
    </citation>
    <scope>NUCLEOTIDE SEQUENCE [LARGE SCALE GENOMIC DNA]</scope>
    <source>
        <strain evidence="6">42_110</strain>
    </source>
</reference>
<keyword evidence="6" id="KW-1185">Reference proteome</keyword>
<feature type="non-terminal residue" evidence="5">
    <location>
        <position position="590"/>
    </location>
</feature>
<dbReference type="VEuPathDB" id="MicrosporidiaDB:SLOPH_331"/>
<dbReference type="GO" id="GO:0003924">
    <property type="term" value="F:GTPase activity"/>
    <property type="evidence" value="ECO:0007669"/>
    <property type="project" value="InterPro"/>
</dbReference>
<organism evidence="5 6">
    <name type="scientific">Spraguea lophii (strain 42_110)</name>
    <name type="common">Microsporidian parasite</name>
    <dbReference type="NCBI Taxonomy" id="1358809"/>
    <lineage>
        <taxon>Eukaryota</taxon>
        <taxon>Fungi</taxon>
        <taxon>Fungi incertae sedis</taxon>
        <taxon>Microsporidia</taxon>
        <taxon>Spragueidae</taxon>
        <taxon>Spraguea</taxon>
    </lineage>
</organism>
<dbReference type="GO" id="GO:0016020">
    <property type="term" value="C:membrane"/>
    <property type="evidence" value="ECO:0007669"/>
    <property type="project" value="TreeGrafter"/>
</dbReference>
<feature type="coiled-coil region" evidence="3">
    <location>
        <begin position="367"/>
        <end position="394"/>
    </location>
</feature>
<dbReference type="GO" id="GO:0016559">
    <property type="term" value="P:peroxisome fission"/>
    <property type="evidence" value="ECO:0007669"/>
    <property type="project" value="TreeGrafter"/>
</dbReference>
<dbReference type="Gene3D" id="3.40.50.300">
    <property type="entry name" value="P-loop containing nucleotide triphosphate hydrolases"/>
    <property type="match status" value="1"/>
</dbReference>
<dbReference type="OrthoDB" id="5061070at2759"/>
<dbReference type="Pfam" id="PF00350">
    <property type="entry name" value="Dynamin_N"/>
    <property type="match status" value="1"/>
</dbReference>
<dbReference type="PRINTS" id="PR00195">
    <property type="entry name" value="DYNAMIN"/>
</dbReference>
<dbReference type="InParanoid" id="S7WA08"/>
<evidence type="ECO:0000256" key="1">
    <source>
        <dbReference type="ARBA" id="ARBA00022741"/>
    </source>
</evidence>
<protein>
    <submittedName>
        <fullName evidence="5">Dynamin</fullName>
    </submittedName>
</protein>
<dbReference type="InterPro" id="IPR045063">
    <property type="entry name" value="Dynamin_N"/>
</dbReference>
<keyword evidence="3" id="KW-0175">Coiled coil</keyword>
<dbReference type="GO" id="GO:0005739">
    <property type="term" value="C:mitochondrion"/>
    <property type="evidence" value="ECO:0007669"/>
    <property type="project" value="TreeGrafter"/>
</dbReference>
<dbReference type="InterPro" id="IPR001401">
    <property type="entry name" value="Dynamin_GTPase"/>
</dbReference>
<dbReference type="InterPro" id="IPR030381">
    <property type="entry name" value="G_DYNAMIN_dom"/>
</dbReference>
<sequence length="590" mass="69020">MENKKILISLMSDLIQKIQNLQRLNSSDISLPTIVCIGPQSCGKTSVIEQLLQLEILPKGKNLVTKCPIIINMIKSDEEYVKVGNRIFKTVDVKKIKKCIEEEMDNRVRCDMVKELKENIRNDSMKDVNEDSESDISGNSSNECINDDIEIYKQIPKRIKSISKESVTITYSSKNNINLTLIDLPGLIKIPLKSQPSNLKELVEEMVFNCIKNERTIILAVINAAVDISNSESLEMAMKVDPNGRRTIGVLTKIDLMDKGTNCIKILNNEYIKLRYGYAGLVNRGELTAKKTLEEGLKNEEDFFSNRIYKNIKNKGSTYLRNYLSEILYNNIKSTLPTIKNELNEKLKYLQRKKSSIVEMDAFYIVNKFLEIVMELLEEKNKKYYKNEENILERNFNRFSHNNIENNINTFYYNTIENNLNNLLYFSIENTITLEYFKDNTLFISDNIFIYNIQKNIRRKSIEIENRINEIFKLIKYKLNNIITTLNHTILSTLLNTLENILYERMNIFKSNMNLFCEIESIINIQHPDFNKNEILRNSIQSDIVEDNEKWKLFQFKKEKPSVKINNLEIKILDNCCNQYFIIIQKNIYN</sequence>
<dbReference type="STRING" id="1358809.S7WA08"/>
<dbReference type="SMART" id="SM00053">
    <property type="entry name" value="DYNc"/>
    <property type="match status" value="1"/>
</dbReference>
<dbReference type="InterPro" id="IPR027417">
    <property type="entry name" value="P-loop_NTPase"/>
</dbReference>
<dbReference type="GO" id="GO:0008017">
    <property type="term" value="F:microtubule binding"/>
    <property type="evidence" value="ECO:0007669"/>
    <property type="project" value="TreeGrafter"/>
</dbReference>
<dbReference type="Proteomes" id="UP000014978">
    <property type="component" value="Unassembled WGS sequence"/>
</dbReference>